<evidence type="ECO:0000313" key="5">
    <source>
        <dbReference type="EnsemblMetazoa" id="G1541.6:cds"/>
    </source>
</evidence>
<dbReference type="Pfam" id="PF17177">
    <property type="entry name" value="PPR_long"/>
    <property type="match status" value="1"/>
</dbReference>
<evidence type="ECO:0000259" key="4">
    <source>
        <dbReference type="Pfam" id="PF17177"/>
    </source>
</evidence>
<evidence type="ECO:0000256" key="2">
    <source>
        <dbReference type="PROSITE-ProRule" id="PRU00708"/>
    </source>
</evidence>
<dbReference type="EnsemblMetazoa" id="G1541.6">
    <property type="protein sequence ID" value="G1541.6:cds"/>
    <property type="gene ID" value="G1541"/>
</dbReference>
<dbReference type="PROSITE" id="PS51375">
    <property type="entry name" value="PPR"/>
    <property type="match status" value="1"/>
</dbReference>
<dbReference type="InterPro" id="IPR002885">
    <property type="entry name" value="PPR_rpt"/>
</dbReference>
<dbReference type="PANTHER" id="PTHR47936:SF1">
    <property type="entry name" value="PENTATRICOPEPTIDE REPEAT-CONTAINING PROTEIN GUN1, CHLOROPLASTIC"/>
    <property type="match status" value="1"/>
</dbReference>
<organism evidence="5 6">
    <name type="scientific">Magallana gigas</name>
    <name type="common">Pacific oyster</name>
    <name type="synonym">Crassostrea gigas</name>
    <dbReference type="NCBI Taxonomy" id="29159"/>
    <lineage>
        <taxon>Eukaryota</taxon>
        <taxon>Metazoa</taxon>
        <taxon>Spiralia</taxon>
        <taxon>Lophotrochozoa</taxon>
        <taxon>Mollusca</taxon>
        <taxon>Bivalvia</taxon>
        <taxon>Autobranchia</taxon>
        <taxon>Pteriomorphia</taxon>
        <taxon>Ostreida</taxon>
        <taxon>Ostreoidea</taxon>
        <taxon>Ostreidae</taxon>
        <taxon>Magallana</taxon>
    </lineage>
</organism>
<evidence type="ECO:0000256" key="3">
    <source>
        <dbReference type="SAM" id="MobiDB-lite"/>
    </source>
</evidence>
<keyword evidence="6" id="KW-1185">Reference proteome</keyword>
<dbReference type="InterPro" id="IPR011990">
    <property type="entry name" value="TPR-like_helical_dom_sf"/>
</dbReference>
<dbReference type="InterPro" id="IPR033443">
    <property type="entry name" value="PROP1-like_PPR_dom"/>
</dbReference>
<feature type="region of interest" description="Disordered" evidence="3">
    <location>
        <begin position="475"/>
        <end position="497"/>
    </location>
</feature>
<keyword evidence="1" id="KW-0677">Repeat</keyword>
<dbReference type="Proteomes" id="UP000005408">
    <property type="component" value="Unassembled WGS sequence"/>
</dbReference>
<feature type="domain" description="PROP1-like PPR" evidence="4">
    <location>
        <begin position="229"/>
        <end position="396"/>
    </location>
</feature>
<reference evidence="5" key="1">
    <citation type="submission" date="2022-08" db="UniProtKB">
        <authorList>
            <consortium name="EnsemblMetazoa"/>
        </authorList>
    </citation>
    <scope>IDENTIFICATION</scope>
    <source>
        <strain evidence="5">05x7-T-G4-1.051#20</strain>
    </source>
</reference>
<dbReference type="NCBIfam" id="TIGR00756">
    <property type="entry name" value="PPR"/>
    <property type="match status" value="1"/>
</dbReference>
<proteinExistence type="predicted"/>
<dbReference type="AlphaFoldDB" id="A0A8W8ISR4"/>
<evidence type="ECO:0000313" key="6">
    <source>
        <dbReference type="Proteomes" id="UP000005408"/>
    </source>
</evidence>
<dbReference type="Gene3D" id="1.25.40.10">
    <property type="entry name" value="Tetratricopeptide repeat domain"/>
    <property type="match status" value="3"/>
</dbReference>
<accession>A0A8W8ISR4</accession>
<protein>
    <recommendedName>
        <fullName evidence="4">PROP1-like PPR domain-containing protein</fullName>
    </recommendedName>
</protein>
<evidence type="ECO:0000256" key="1">
    <source>
        <dbReference type="ARBA" id="ARBA00022737"/>
    </source>
</evidence>
<sequence length="732" mass="84231">MGAHDNHINHSFQWCTIEIIRSLFKVMLLNTIQRQSVFYKSTHISLRKFNNIRTLIKKSNVKDFRPTWQLANCFSGHRNTTVSSTSAKSHSLNAKNVIENEIKERKEKISAYGKEKGEYIRNKAGASELEAWEDTFGNLTDSSKQEPLYQSTHVHGKADELLEDSDDESEEDPKPLRVYYRKLPPGWYTKQMEKFAKEGKIDRAIDVLQVIMLKNDRIRPLPTHYYTLISLISKTGDTRKAFGFYKKMRDFGYEPIPQVFTALFNACSKSIYGKEDGFQRATKLIYTMKANNITPTQITFNAMIKTFGCLGQTEIALHLADQSFKLYKPDDKTFANILMAAAGDEKNGFSLAIGVWRIASLCQIKPTLYHYMLLLRVVRCCEIGDISTFYQVLLQTSPFSMQKQLCETLNKDLELNKVNKETICLPSDSYIQELNCLSQNIPNTGDQIQSRSNQTQAELCLIDAVSSSQQDTSVSSTEANRLTVHPPTANSSQVRNNEFPDVLKPGEILLRVLNMHAVQNKYVRLDMLGGVSGFLARMKIDGITPNVAVFGQLFDIVDTLQEEDYLFSMMEELGISPDIDIISHAMLKRTRRMQPEQAKKLVHLMEEKGIQPNIFIFKYLNYIMCKDGDTMRQFLDDLLANELPLTVHLMDGLMRNTHLTLEDKKYILQLMEQQDIHPTTYFLETLHKVLSVTRERIIVQKEKDIHVSDEEKMFSDFNKFMEEWLKRVPLKK</sequence>
<dbReference type="PANTHER" id="PTHR47936">
    <property type="entry name" value="PPR_LONG DOMAIN-CONTAINING PROTEIN"/>
    <property type="match status" value="1"/>
</dbReference>
<feature type="repeat" description="PPR" evidence="2">
    <location>
        <begin position="221"/>
        <end position="255"/>
    </location>
</feature>
<name>A0A8W8ISR4_MAGGI</name>